<feature type="chain" id="PRO_5044497183" description="DUF3828 domain-containing protein" evidence="1">
    <location>
        <begin position="21"/>
        <end position="147"/>
    </location>
</feature>
<evidence type="ECO:0000313" key="3">
    <source>
        <dbReference type="Proteomes" id="UP001158058"/>
    </source>
</evidence>
<comment type="caution">
    <text evidence="2">The sequence shown here is derived from an EMBL/GenBank/DDBJ whole genome shotgun (WGS) entry which is preliminary data.</text>
</comment>
<evidence type="ECO:0000313" key="2">
    <source>
        <dbReference type="EMBL" id="MDH0142395.1"/>
    </source>
</evidence>
<accession>A0AB73HXZ3</accession>
<reference evidence="2" key="1">
    <citation type="submission" date="2022-09" db="EMBL/GenBank/DDBJ databases">
        <title>Intensive care unit water sources are persistently colonized with multi-drug resistant bacteria and are the site of extensive horizontal gene transfer of antibiotic resistance genes.</title>
        <authorList>
            <person name="Diorio-Toth L."/>
        </authorList>
    </citation>
    <scope>NUCLEOTIDE SEQUENCE</scope>
    <source>
        <strain evidence="2">GD04146</strain>
    </source>
</reference>
<evidence type="ECO:0000256" key="1">
    <source>
        <dbReference type="SAM" id="SignalP"/>
    </source>
</evidence>
<dbReference type="Proteomes" id="UP001158058">
    <property type="component" value="Unassembled WGS sequence"/>
</dbReference>
<organism evidence="2 3">
    <name type="scientific">Aquipseudomonas alcaligenes</name>
    <name type="common">Pseudomonas alcaligenes</name>
    <dbReference type="NCBI Taxonomy" id="43263"/>
    <lineage>
        <taxon>Bacteria</taxon>
        <taxon>Pseudomonadati</taxon>
        <taxon>Pseudomonadota</taxon>
        <taxon>Gammaproteobacteria</taxon>
        <taxon>Pseudomonadales</taxon>
        <taxon>Pseudomonadaceae</taxon>
        <taxon>Aquipseudomonas</taxon>
    </lineage>
</organism>
<dbReference type="EMBL" id="JAODZF010000004">
    <property type="protein sequence ID" value="MDH0142395.1"/>
    <property type="molecule type" value="Genomic_DNA"/>
</dbReference>
<evidence type="ECO:0008006" key="4">
    <source>
        <dbReference type="Google" id="ProtNLM"/>
    </source>
</evidence>
<dbReference type="RefSeq" id="WP_280001047.1">
    <property type="nucleotide sequence ID" value="NZ_JAODZF010000004.1"/>
</dbReference>
<feature type="signal peptide" evidence="1">
    <location>
        <begin position="1"/>
        <end position="20"/>
    </location>
</feature>
<name>A0AB73HXZ3_AQUAC</name>
<proteinExistence type="predicted"/>
<gene>
    <name evidence="2" type="ORF">N7380_08705</name>
</gene>
<protein>
    <recommendedName>
        <fullName evidence="4">DUF3828 domain-containing protein</fullName>
    </recommendedName>
</protein>
<keyword evidence="1" id="KW-0732">Signal</keyword>
<sequence length="147" mass="16952">MKKFLTILSGLLSSNTQANANTSPEQLVKAFQAEYLHWNMQALELDSKHGNSNTTQSIERGYQKLLQRYTQSGFKGEPVAYSSEPSHDPSQENIISSEVTETNAIIRTELPRKYYTPTYEYHLVKMHERWFLTQIYLVDNDGLYPSL</sequence>
<dbReference type="AlphaFoldDB" id="A0AB73HXZ3"/>